<dbReference type="Proteomes" id="UP001341840">
    <property type="component" value="Unassembled WGS sequence"/>
</dbReference>
<dbReference type="PANTHER" id="PTHR46366:SF1">
    <property type="entry name" value="PDZ DOMAIN-CONTAINING PROTEIN C1685.05"/>
    <property type="match status" value="1"/>
</dbReference>
<sequence>MGVLNIIKLVDCAMVMAPIRVTIPSAASQNDRRSFTLNLPRNAIVVVEAMFLNREEVLVHLIYRDAVSILAGTLARLDRDAPSYKKDGCNDFNTFYMQVKPLLLNRV</sequence>
<name>A0ABU6SP53_9FABA</name>
<evidence type="ECO:0000313" key="1">
    <source>
        <dbReference type="EMBL" id="MED6137573.1"/>
    </source>
</evidence>
<dbReference type="EMBL" id="JASCZI010061086">
    <property type="protein sequence ID" value="MED6137573.1"/>
    <property type="molecule type" value="Genomic_DNA"/>
</dbReference>
<keyword evidence="2" id="KW-1185">Reference proteome</keyword>
<organism evidence="1 2">
    <name type="scientific">Stylosanthes scabra</name>
    <dbReference type="NCBI Taxonomy" id="79078"/>
    <lineage>
        <taxon>Eukaryota</taxon>
        <taxon>Viridiplantae</taxon>
        <taxon>Streptophyta</taxon>
        <taxon>Embryophyta</taxon>
        <taxon>Tracheophyta</taxon>
        <taxon>Spermatophyta</taxon>
        <taxon>Magnoliopsida</taxon>
        <taxon>eudicotyledons</taxon>
        <taxon>Gunneridae</taxon>
        <taxon>Pentapetalae</taxon>
        <taxon>rosids</taxon>
        <taxon>fabids</taxon>
        <taxon>Fabales</taxon>
        <taxon>Fabaceae</taxon>
        <taxon>Papilionoideae</taxon>
        <taxon>50 kb inversion clade</taxon>
        <taxon>dalbergioids sensu lato</taxon>
        <taxon>Dalbergieae</taxon>
        <taxon>Pterocarpus clade</taxon>
        <taxon>Stylosanthes</taxon>
    </lineage>
</organism>
<accession>A0ABU6SP53</accession>
<evidence type="ECO:0000313" key="2">
    <source>
        <dbReference type="Proteomes" id="UP001341840"/>
    </source>
</evidence>
<dbReference type="PANTHER" id="PTHR46366">
    <property type="entry name" value="PRO-APOPTOTIC SERINE PROTEASE NMA111"/>
    <property type="match status" value="1"/>
</dbReference>
<gene>
    <name evidence="1" type="ORF">PIB30_066194</name>
</gene>
<protein>
    <submittedName>
        <fullName evidence="1">Uncharacterized protein</fullName>
    </submittedName>
</protein>
<proteinExistence type="predicted"/>
<comment type="caution">
    <text evidence="1">The sequence shown here is derived from an EMBL/GenBank/DDBJ whole genome shotgun (WGS) entry which is preliminary data.</text>
</comment>
<reference evidence="1 2" key="1">
    <citation type="journal article" date="2023" name="Plants (Basel)">
        <title>Bridging the Gap: Combining Genomics and Transcriptomics Approaches to Understand Stylosanthes scabra, an Orphan Legume from the Brazilian Caatinga.</title>
        <authorList>
            <person name="Ferreira-Neto J.R.C."/>
            <person name="da Silva M.D."/>
            <person name="Binneck E."/>
            <person name="de Melo N.F."/>
            <person name="da Silva R.H."/>
            <person name="de Melo A.L.T.M."/>
            <person name="Pandolfi V."/>
            <person name="Bustamante F.O."/>
            <person name="Brasileiro-Vidal A.C."/>
            <person name="Benko-Iseppon A.M."/>
        </authorList>
    </citation>
    <scope>NUCLEOTIDE SEQUENCE [LARGE SCALE GENOMIC DNA]</scope>
    <source>
        <tissue evidence="1">Leaves</tissue>
    </source>
</reference>